<name>A0AC34FL09_9BILA</name>
<dbReference type="WBParaSite" id="ES5_v2.g17517.t1">
    <property type="protein sequence ID" value="ES5_v2.g17517.t1"/>
    <property type="gene ID" value="ES5_v2.g17517"/>
</dbReference>
<evidence type="ECO:0000313" key="1">
    <source>
        <dbReference type="Proteomes" id="UP000887579"/>
    </source>
</evidence>
<protein>
    <submittedName>
        <fullName evidence="2">Uncharacterized protein</fullName>
    </submittedName>
</protein>
<proteinExistence type="predicted"/>
<evidence type="ECO:0000313" key="2">
    <source>
        <dbReference type="WBParaSite" id="ES5_v2.g17517.t1"/>
    </source>
</evidence>
<accession>A0AC34FL09</accession>
<organism evidence="1 2">
    <name type="scientific">Panagrolaimus sp. ES5</name>
    <dbReference type="NCBI Taxonomy" id="591445"/>
    <lineage>
        <taxon>Eukaryota</taxon>
        <taxon>Metazoa</taxon>
        <taxon>Ecdysozoa</taxon>
        <taxon>Nematoda</taxon>
        <taxon>Chromadorea</taxon>
        <taxon>Rhabditida</taxon>
        <taxon>Tylenchina</taxon>
        <taxon>Panagrolaimomorpha</taxon>
        <taxon>Panagrolaimoidea</taxon>
        <taxon>Panagrolaimidae</taxon>
        <taxon>Panagrolaimus</taxon>
    </lineage>
</organism>
<dbReference type="Proteomes" id="UP000887579">
    <property type="component" value="Unplaced"/>
</dbReference>
<reference evidence="2" key="1">
    <citation type="submission" date="2022-11" db="UniProtKB">
        <authorList>
            <consortium name="WormBaseParasite"/>
        </authorList>
    </citation>
    <scope>IDENTIFICATION</scope>
</reference>
<sequence>MFEANLEKRTFMVNNILEIHNEHLLGLHDPNLLFDFLDCFTVFRDVTGLDICILKNEIVISNFQPESDSKQSIFDVFEKFENLCMPSEFRIQLASNNFLVFNRCLKASPQVIQAILSKNGNLVDIALRYFLCFSIQPICCRMQSLASDAYVDATDKYSHFHLQKYFSKYIKISKLFFPFISDITKNMLRKRYLEIMPSSLIRRKKLEDLLKLLKEFREFEIPLIPLPDGRIRIFGIMDIFSSTLLKFTDLAPLKELHDFIISTNWYTEIPNEEFLIYDPETYTEYDNVLTSLSESPTSYKIKNLPICEHECACNYSYNYYSKIIKDQNFPISATASPTLVFVSVGPLIHMCIDLFLMNLRGDLLAGYPHYANLLMKSLRNLPIMDPYLIDINSLFYVKNFSSDKVSVKLYSTFEESILDEAKADFSAIQGRFYVDNNYFENLEYLENRNEAYLTLFKYLRKLEDEEGICLSIINHTIETMEFFMFNMENWKNDEKIFLDEFYNNEKDLKKFFEKISTKNLENLFFMIKDDGFIEFNNCLKIRPCTFLKIQNIDGFLKTIKYFCNHYIVESIGTDILLQYDGKHKFFDFLPGSQFDVAKMEHGFDFDKCQKYYSVKDYFEAETILFAKREYWENKFSISKDKKVVIECAKILNSKLDEMEEKHFLIKNFRCIPVYIFLQFSGQLEKIISTWKTLKSQGISIKILPNTVILETILDNVAHLFLLGEEIPLKNDDFFDTLENVFSDFDFNAKLVGNKIINNTMYLGAAGDYYRMLPTTDEHQELLKKCIEKIIELFPSSKIGIKENGKLLLEAKIEIYPHYFDKLTEKNQKKLLEFSKSYHSLFHDNHLLSISDEKNERHGENIKGFSLVDTNEDTYMEIIKLLQPNLNCLKNEEILEFQHLKLIPQSLLNPYPNELLKILRKLQEENFEIIFNENGLFQIKNIELSMSQLRRIQDIPSLLRLIEAIDVFRNNEKLEYILHSGGAFCESFASGCGGYGDPRIAAKKLQDFFDSNFELAQHQIYTLDARGNILIGNFVWSPGRFIKLETLSEISFLYEKAFETAQNDLMTSIWDLPLIYKATEVALNLNPILNYLPEKILQSKNLKIFPKDLYLKWKKPDENPENIYNTLKSSYKKLQEMNILIGINLNGCLSFDMIFSLTVSQFLCVKNFQEFKNLTTLMGYTPLVCENDVINGMFNEYKKFEKIISYKEIEKAKSEANEFYQNRNRIEPNGTLFFNKQIWIQPHEFLKNKEKVTKLCKHLKNIFMDEIFCFQYGSEMIPIALSLQQTEEENIYQYCQTFCAFIDEYDKTISIKYYAAEKQFKFNDSILIHPRSFFHLQDIQGFIEALKKYSNLENEKTEKEKEEEFLEDLKKNNYNLRDVKRFERLEYSHVRNKCMQEIGKVLQKNMTTIQKCLPKIFEQLIVNEEEDLCIIENVTLNDEHIFSKGVANDFLSDNMELKYKEEKILVGLKIASFLDEKCKCKNLFDFQSILEIITEYTSGKHVDENGKMSKGKSINRAIHIKDDEAICELWNTLKKEAEKVIACQENFKGGFF</sequence>